<feature type="transmembrane region" description="Helical" evidence="6">
    <location>
        <begin position="468"/>
        <end position="488"/>
    </location>
</feature>
<evidence type="ECO:0000256" key="2">
    <source>
        <dbReference type="ARBA" id="ARBA00022692"/>
    </source>
</evidence>
<feature type="domain" description="ResB-like" evidence="7">
    <location>
        <begin position="64"/>
        <end position="519"/>
    </location>
</feature>
<keyword evidence="4 6" id="KW-1133">Transmembrane helix</keyword>
<evidence type="ECO:0000256" key="6">
    <source>
        <dbReference type="SAM" id="Phobius"/>
    </source>
</evidence>
<keyword evidence="9" id="KW-1185">Reference proteome</keyword>
<proteinExistence type="predicted"/>
<protein>
    <submittedName>
        <fullName evidence="8">Cytochrome c biogenesis protein</fullName>
    </submittedName>
</protein>
<evidence type="ECO:0000313" key="8">
    <source>
        <dbReference type="EMBL" id="MBM7634283.1"/>
    </source>
</evidence>
<keyword evidence="5 6" id="KW-0472">Membrane</keyword>
<feature type="transmembrane region" description="Helical" evidence="6">
    <location>
        <begin position="57"/>
        <end position="84"/>
    </location>
</feature>
<dbReference type="Pfam" id="PF05140">
    <property type="entry name" value="ResB"/>
    <property type="match status" value="1"/>
</dbReference>
<name>A0ABS2PFT7_9BACL</name>
<organism evidence="8 9">
    <name type="scientific">Geomicrobium sediminis</name>
    <dbReference type="NCBI Taxonomy" id="1347788"/>
    <lineage>
        <taxon>Bacteria</taxon>
        <taxon>Bacillati</taxon>
        <taxon>Bacillota</taxon>
        <taxon>Bacilli</taxon>
        <taxon>Bacillales</taxon>
        <taxon>Geomicrobium</taxon>
    </lineage>
</organism>
<feature type="transmembrane region" description="Helical" evidence="6">
    <location>
        <begin position="215"/>
        <end position="233"/>
    </location>
</feature>
<dbReference type="InterPro" id="IPR007816">
    <property type="entry name" value="ResB-like_domain"/>
</dbReference>
<dbReference type="InterPro" id="IPR023494">
    <property type="entry name" value="Cyt_c_bgen_Ccs1/CcsB/ResB"/>
</dbReference>
<dbReference type="PANTHER" id="PTHR31566:SF0">
    <property type="entry name" value="CYTOCHROME C BIOGENESIS PROTEIN CCS1, CHLOROPLASTIC"/>
    <property type="match status" value="1"/>
</dbReference>
<evidence type="ECO:0000256" key="1">
    <source>
        <dbReference type="ARBA" id="ARBA00004141"/>
    </source>
</evidence>
<feature type="transmembrane region" description="Helical" evidence="6">
    <location>
        <begin position="123"/>
        <end position="145"/>
    </location>
</feature>
<dbReference type="EMBL" id="JAFBEC010000010">
    <property type="protein sequence ID" value="MBM7634283.1"/>
    <property type="molecule type" value="Genomic_DNA"/>
</dbReference>
<evidence type="ECO:0000259" key="7">
    <source>
        <dbReference type="Pfam" id="PF05140"/>
    </source>
</evidence>
<sequence>MEEIKCECGQVNPYGTEVCGACGKPLVNDDSTKLLNMRYEGAARRSQTYNRSIIDKVWGFFSSVKVGIGLIIVTLIASMIGTIFPQELFIPPGEDPSVHYVEEYGPLGQLYYSFGFHNLYGSWWYMLLIAALGTSIIIASIDRFFPLYRALKSQRVTRHPNFLRRQRIFGTSQVETVEETMENAKKELKKRRYKIREEDGNLLAEKNRWARWGPYVNHIGLIVFLIGASLRFVPGMYVHDNVWVREGETEVVPGTSGEFYVENLAFTMEIYDEDDPLFQDGMEASNAVMFESLFRTDAVLYRPEGILGLDQSLVEVDRHGIEVNDPFHFDDFSLYQVDYKLHELSEMTFDVEDRLTNEEVGSFAVDLNNPEDDYSLSNGETVRIHSYFPNYIINDEGIPSTENAVPDNPAFIFEMVNDDTGEDEHTFIGIQRNFDVTPNDEPNRYSYSLSGVDTNHVTGLTVRKDNTIPYLIIGGAIFMIGLAQGSYWSHRRIWLQAKNNEVWVAAHTNKNWQSLKKDISNVARYAKLSMPKDQTDLEDHDKS</sequence>
<keyword evidence="2 6" id="KW-0812">Transmembrane</keyword>
<gene>
    <name evidence="8" type="ORF">JOD17_003385</name>
</gene>
<reference evidence="8 9" key="1">
    <citation type="submission" date="2021-01" db="EMBL/GenBank/DDBJ databases">
        <title>Genomic Encyclopedia of Type Strains, Phase IV (KMG-IV): sequencing the most valuable type-strain genomes for metagenomic binning, comparative biology and taxonomic classification.</title>
        <authorList>
            <person name="Goeker M."/>
        </authorList>
    </citation>
    <scope>NUCLEOTIDE SEQUENCE [LARGE SCALE GENOMIC DNA]</scope>
    <source>
        <strain evidence="8 9">DSM 25540</strain>
    </source>
</reference>
<dbReference type="Proteomes" id="UP000741863">
    <property type="component" value="Unassembled WGS sequence"/>
</dbReference>
<evidence type="ECO:0000256" key="3">
    <source>
        <dbReference type="ARBA" id="ARBA00022748"/>
    </source>
</evidence>
<accession>A0ABS2PFT7</accession>
<comment type="caution">
    <text evidence="8">The sequence shown here is derived from an EMBL/GenBank/DDBJ whole genome shotgun (WGS) entry which is preliminary data.</text>
</comment>
<keyword evidence="3" id="KW-0201">Cytochrome c-type biogenesis</keyword>
<dbReference type="PANTHER" id="PTHR31566">
    <property type="entry name" value="CYTOCHROME C BIOGENESIS PROTEIN CCS1, CHLOROPLASTIC"/>
    <property type="match status" value="1"/>
</dbReference>
<evidence type="ECO:0000313" key="9">
    <source>
        <dbReference type="Proteomes" id="UP000741863"/>
    </source>
</evidence>
<dbReference type="RefSeq" id="WP_169967331.1">
    <property type="nucleotide sequence ID" value="NZ_JAFBEC010000010.1"/>
</dbReference>
<evidence type="ECO:0000256" key="4">
    <source>
        <dbReference type="ARBA" id="ARBA00022989"/>
    </source>
</evidence>
<evidence type="ECO:0000256" key="5">
    <source>
        <dbReference type="ARBA" id="ARBA00023136"/>
    </source>
</evidence>
<comment type="subcellular location">
    <subcellularLocation>
        <location evidence="1">Membrane</location>
        <topology evidence="1">Multi-pass membrane protein</topology>
    </subcellularLocation>
</comment>